<sequence length="295" mass="33631">MPERLSLEYENLSRKWSEVAPDYHKQYFNIYLARLKEMTALLEVNIAKKWGTQYPICKLHKLSEENHPKCVVIGTLFKNQKLKPSILKQLAEEDQLVPQPIVTHFTDKSDELFIEDELQRYLIISCIPCDYLVTGISCALLGTADDKGRFIVEDYTFADFRPQIPRPLLDDSAFVIFLSGLDLVNSPQCDLNLQLFTFWLSGLCDVAPFRASKITRVIIAGNSIRNTPEQSVNQVSNPYFYSLGGVRILGTSGQPVRDVMRYCEITDPLEVLENCLKWGHLAPTAPRYFGVFSVL</sequence>
<dbReference type="Gene3D" id="3.60.21.50">
    <property type="match status" value="2"/>
</dbReference>
<comment type="similarity">
    <text evidence="1">Belongs to the DNA polymerase delta/II small subunit family.</text>
</comment>
<feature type="domain" description="DNA polymerase alpha/delta/epsilon subunit B" evidence="3">
    <location>
        <begin position="231"/>
        <end position="286"/>
    </location>
</feature>
<dbReference type="HOGENOM" id="CLU_021763_0_1_1"/>
<reference evidence="5 6" key="2">
    <citation type="journal article" date="2010" name="Nucleic Acids Res.">
        <title>BeetleBase in 2010: revisions to provide comprehensive genomic information for Tribolium castaneum.</title>
        <authorList>
            <person name="Kim H.S."/>
            <person name="Murphy T."/>
            <person name="Xia J."/>
            <person name="Caragea D."/>
            <person name="Park Y."/>
            <person name="Beeman R.W."/>
            <person name="Lorenzen M.D."/>
            <person name="Butcher S."/>
            <person name="Manak J.R."/>
            <person name="Brown S.J."/>
        </authorList>
    </citation>
    <scope>GENOME REANNOTATION</scope>
    <source>
        <strain evidence="5 6">Georgia GA2</strain>
    </source>
</reference>
<gene>
    <name evidence="5" type="primary">AUGUSTUS-3.0.2_05539</name>
    <name evidence="5" type="ORF">TcasGA2_TC005539</name>
</gene>
<name>D6WXN8_TRICA</name>
<dbReference type="Pfam" id="PF04042">
    <property type="entry name" value="DNA_pol_E_B"/>
    <property type="match status" value="1"/>
</dbReference>
<evidence type="ECO:0000313" key="6">
    <source>
        <dbReference type="Proteomes" id="UP000007266"/>
    </source>
</evidence>
<dbReference type="AlphaFoldDB" id="D6WXN8"/>
<accession>D6WXN8</accession>
<dbReference type="PhylomeDB" id="D6WXN8"/>
<dbReference type="GO" id="GO:0043625">
    <property type="term" value="C:delta DNA polymerase complex"/>
    <property type="evidence" value="ECO:0007669"/>
    <property type="project" value="UniProtKB-ARBA"/>
</dbReference>
<organism evidence="5 6">
    <name type="scientific">Tribolium castaneum</name>
    <name type="common">Red flour beetle</name>
    <dbReference type="NCBI Taxonomy" id="7070"/>
    <lineage>
        <taxon>Eukaryota</taxon>
        <taxon>Metazoa</taxon>
        <taxon>Ecdysozoa</taxon>
        <taxon>Arthropoda</taxon>
        <taxon>Hexapoda</taxon>
        <taxon>Insecta</taxon>
        <taxon>Pterygota</taxon>
        <taxon>Neoptera</taxon>
        <taxon>Endopterygota</taxon>
        <taxon>Coleoptera</taxon>
        <taxon>Polyphaga</taxon>
        <taxon>Cucujiformia</taxon>
        <taxon>Tenebrionidae</taxon>
        <taxon>Tenebrionidae incertae sedis</taxon>
        <taxon>Tribolium</taxon>
    </lineage>
</organism>
<dbReference type="GO" id="GO:0006260">
    <property type="term" value="P:DNA replication"/>
    <property type="evidence" value="ECO:0007669"/>
    <property type="project" value="UniProtKB-KW"/>
</dbReference>
<evidence type="ECO:0000259" key="3">
    <source>
        <dbReference type="Pfam" id="PF04042"/>
    </source>
</evidence>
<dbReference type="InParanoid" id="D6WXN8"/>
<evidence type="ECO:0000256" key="2">
    <source>
        <dbReference type="ARBA" id="ARBA00022705"/>
    </source>
</evidence>
<dbReference type="PANTHER" id="PTHR10416">
    <property type="entry name" value="DNA POLYMERASE DELTA SUBUNIT 2"/>
    <property type="match status" value="1"/>
</dbReference>
<keyword evidence="2" id="KW-0235">DNA replication</keyword>
<dbReference type="GO" id="GO:0003677">
    <property type="term" value="F:DNA binding"/>
    <property type="evidence" value="ECO:0007669"/>
    <property type="project" value="InterPro"/>
</dbReference>
<evidence type="ECO:0000259" key="4">
    <source>
        <dbReference type="Pfam" id="PF18018"/>
    </source>
</evidence>
<dbReference type="EMBL" id="KQ971362">
    <property type="protein sequence ID" value="EFA07958.1"/>
    <property type="molecule type" value="Genomic_DNA"/>
</dbReference>
<reference evidence="5 6" key="1">
    <citation type="journal article" date="2008" name="Nature">
        <title>The genome of the model beetle and pest Tribolium castaneum.</title>
        <authorList>
            <consortium name="Tribolium Genome Sequencing Consortium"/>
            <person name="Richards S."/>
            <person name="Gibbs R.A."/>
            <person name="Weinstock G.M."/>
            <person name="Brown S.J."/>
            <person name="Denell R."/>
            <person name="Beeman R.W."/>
            <person name="Gibbs R."/>
            <person name="Beeman R.W."/>
            <person name="Brown S.J."/>
            <person name="Bucher G."/>
            <person name="Friedrich M."/>
            <person name="Grimmelikhuijzen C.J."/>
            <person name="Klingler M."/>
            <person name="Lorenzen M."/>
            <person name="Richards S."/>
            <person name="Roth S."/>
            <person name="Schroder R."/>
            <person name="Tautz D."/>
            <person name="Zdobnov E.M."/>
            <person name="Muzny D."/>
            <person name="Gibbs R.A."/>
            <person name="Weinstock G.M."/>
            <person name="Attaway T."/>
            <person name="Bell S."/>
            <person name="Buhay C.J."/>
            <person name="Chandrabose M.N."/>
            <person name="Chavez D."/>
            <person name="Clerk-Blankenburg K.P."/>
            <person name="Cree A."/>
            <person name="Dao M."/>
            <person name="Davis C."/>
            <person name="Chacko J."/>
            <person name="Dinh H."/>
            <person name="Dugan-Rocha S."/>
            <person name="Fowler G."/>
            <person name="Garner T.T."/>
            <person name="Garnes J."/>
            <person name="Gnirke A."/>
            <person name="Hawes A."/>
            <person name="Hernandez J."/>
            <person name="Hines S."/>
            <person name="Holder M."/>
            <person name="Hume J."/>
            <person name="Jhangiani S.N."/>
            <person name="Joshi V."/>
            <person name="Khan Z.M."/>
            <person name="Jackson L."/>
            <person name="Kovar C."/>
            <person name="Kowis A."/>
            <person name="Lee S."/>
            <person name="Lewis L.R."/>
            <person name="Margolis J."/>
            <person name="Morgan M."/>
            <person name="Nazareth L.V."/>
            <person name="Nguyen N."/>
            <person name="Okwuonu G."/>
            <person name="Parker D."/>
            <person name="Richards S."/>
            <person name="Ruiz S.J."/>
            <person name="Santibanez J."/>
            <person name="Savard J."/>
            <person name="Scherer S.E."/>
            <person name="Schneider B."/>
            <person name="Sodergren E."/>
            <person name="Tautz D."/>
            <person name="Vattahil S."/>
            <person name="Villasana D."/>
            <person name="White C.S."/>
            <person name="Wright R."/>
            <person name="Park Y."/>
            <person name="Beeman R.W."/>
            <person name="Lord J."/>
            <person name="Oppert B."/>
            <person name="Lorenzen M."/>
            <person name="Brown S."/>
            <person name="Wang L."/>
            <person name="Savard J."/>
            <person name="Tautz D."/>
            <person name="Richards S."/>
            <person name="Weinstock G."/>
            <person name="Gibbs R.A."/>
            <person name="Liu Y."/>
            <person name="Worley K."/>
            <person name="Weinstock G."/>
            <person name="Elsik C.G."/>
            <person name="Reese J.T."/>
            <person name="Elhaik E."/>
            <person name="Landan G."/>
            <person name="Graur D."/>
            <person name="Arensburger P."/>
            <person name="Atkinson P."/>
            <person name="Beeman R.W."/>
            <person name="Beidler J."/>
            <person name="Brown S.J."/>
            <person name="Demuth J.P."/>
            <person name="Drury D.W."/>
            <person name="Du Y.Z."/>
            <person name="Fujiwara H."/>
            <person name="Lorenzen M."/>
            <person name="Maselli V."/>
            <person name="Osanai M."/>
            <person name="Park Y."/>
            <person name="Robertson H.M."/>
            <person name="Tu Z."/>
            <person name="Wang J.J."/>
            <person name="Wang S."/>
            <person name="Richards S."/>
            <person name="Song H."/>
            <person name="Zhang L."/>
            <person name="Sodergren E."/>
            <person name="Werner D."/>
            <person name="Stanke M."/>
            <person name="Morgenstern B."/>
            <person name="Solovyev V."/>
            <person name="Kosarev P."/>
            <person name="Brown G."/>
            <person name="Chen H.C."/>
            <person name="Ermolaeva O."/>
            <person name="Hlavina W."/>
            <person name="Kapustin Y."/>
            <person name="Kiryutin B."/>
            <person name="Kitts P."/>
            <person name="Maglott D."/>
            <person name="Pruitt K."/>
            <person name="Sapojnikov V."/>
            <person name="Souvorov A."/>
            <person name="Mackey A.J."/>
            <person name="Waterhouse R.M."/>
            <person name="Wyder S."/>
            <person name="Zdobnov E.M."/>
            <person name="Zdobnov E.M."/>
            <person name="Wyder S."/>
            <person name="Kriventseva E.V."/>
            <person name="Kadowaki T."/>
            <person name="Bork P."/>
            <person name="Aranda M."/>
            <person name="Bao R."/>
            <person name="Beermann A."/>
            <person name="Berns N."/>
            <person name="Bolognesi R."/>
            <person name="Bonneton F."/>
            <person name="Bopp D."/>
            <person name="Brown S.J."/>
            <person name="Bucher G."/>
            <person name="Butts T."/>
            <person name="Chaumot A."/>
            <person name="Denell R.E."/>
            <person name="Ferrier D.E."/>
            <person name="Friedrich M."/>
            <person name="Gordon C.M."/>
            <person name="Jindra M."/>
            <person name="Klingler M."/>
            <person name="Lan Q."/>
            <person name="Lattorff H.M."/>
            <person name="Laudet V."/>
            <person name="von Levetsow C."/>
            <person name="Liu Z."/>
            <person name="Lutz R."/>
            <person name="Lynch J.A."/>
            <person name="da Fonseca R.N."/>
            <person name="Posnien N."/>
            <person name="Reuter R."/>
            <person name="Roth S."/>
            <person name="Savard J."/>
            <person name="Schinko J.B."/>
            <person name="Schmitt C."/>
            <person name="Schoppmeier M."/>
            <person name="Schroder R."/>
            <person name="Shippy T.D."/>
            <person name="Simonnet F."/>
            <person name="Marques-Souza H."/>
            <person name="Tautz D."/>
            <person name="Tomoyasu Y."/>
            <person name="Trauner J."/>
            <person name="Van der Zee M."/>
            <person name="Vervoort M."/>
            <person name="Wittkopp N."/>
            <person name="Wimmer E.A."/>
            <person name="Yang X."/>
            <person name="Jones A.K."/>
            <person name="Sattelle D.B."/>
            <person name="Ebert P.R."/>
            <person name="Nelson D."/>
            <person name="Scott J.G."/>
            <person name="Beeman R.W."/>
            <person name="Muthukrishnan S."/>
            <person name="Kramer K.J."/>
            <person name="Arakane Y."/>
            <person name="Beeman R.W."/>
            <person name="Zhu Q."/>
            <person name="Hogenkamp D."/>
            <person name="Dixit R."/>
            <person name="Oppert B."/>
            <person name="Jiang H."/>
            <person name="Zou Z."/>
            <person name="Marshall J."/>
            <person name="Elpidina E."/>
            <person name="Vinokurov K."/>
            <person name="Oppert C."/>
            <person name="Zou Z."/>
            <person name="Evans J."/>
            <person name="Lu Z."/>
            <person name="Zhao P."/>
            <person name="Sumathipala N."/>
            <person name="Altincicek B."/>
            <person name="Vilcinskas A."/>
            <person name="Williams M."/>
            <person name="Hultmark D."/>
            <person name="Hetru C."/>
            <person name="Jiang H."/>
            <person name="Grimmelikhuijzen C.J."/>
            <person name="Hauser F."/>
            <person name="Cazzamali G."/>
            <person name="Williamson M."/>
            <person name="Park Y."/>
            <person name="Li B."/>
            <person name="Tanaka Y."/>
            <person name="Predel R."/>
            <person name="Neupert S."/>
            <person name="Schachtner J."/>
            <person name="Verleyen P."/>
            <person name="Raible F."/>
            <person name="Bork P."/>
            <person name="Friedrich M."/>
            <person name="Walden K.K."/>
            <person name="Robertson H.M."/>
            <person name="Angeli S."/>
            <person name="Foret S."/>
            <person name="Bucher G."/>
            <person name="Schuetz S."/>
            <person name="Maleszka R."/>
            <person name="Wimmer E.A."/>
            <person name="Beeman R.W."/>
            <person name="Lorenzen M."/>
            <person name="Tomoyasu Y."/>
            <person name="Miller S.C."/>
            <person name="Grossmann D."/>
            <person name="Bucher G."/>
        </authorList>
    </citation>
    <scope>NUCLEOTIDE SEQUENCE [LARGE SCALE GENOMIC DNA]</scope>
    <source>
        <strain evidence="5 6">Georgia GA2</strain>
    </source>
</reference>
<keyword evidence="6" id="KW-1185">Reference proteome</keyword>
<dbReference type="FunCoup" id="D6WXN8">
    <property type="interactions" value="789"/>
</dbReference>
<protein>
    <submittedName>
        <fullName evidence="5">DNA polymerase delta small subunit-like Protein</fullName>
    </submittedName>
</protein>
<dbReference type="Proteomes" id="UP000007266">
    <property type="component" value="Linkage group 8"/>
</dbReference>
<dbReference type="InterPro" id="IPR007185">
    <property type="entry name" value="DNA_pol_a/d/e_bsu"/>
</dbReference>
<dbReference type="Pfam" id="PF18018">
    <property type="entry name" value="DNA_pol_D_N"/>
    <property type="match status" value="1"/>
</dbReference>
<proteinExistence type="inferred from homology"/>
<dbReference type="STRING" id="7070.D6WXN8"/>
<dbReference type="InterPro" id="IPR024826">
    <property type="entry name" value="DNA_pol_delta/II_ssu"/>
</dbReference>
<evidence type="ECO:0000256" key="1">
    <source>
        <dbReference type="ARBA" id="ARBA00006035"/>
    </source>
</evidence>
<dbReference type="PANTHER" id="PTHR10416:SF0">
    <property type="entry name" value="DNA POLYMERASE DELTA SUBUNIT 2"/>
    <property type="match status" value="1"/>
</dbReference>
<evidence type="ECO:0000313" key="5">
    <source>
        <dbReference type="EMBL" id="EFA07958.1"/>
    </source>
</evidence>
<dbReference type="OMA" id="WAGCNIQ"/>
<dbReference type="InterPro" id="IPR040663">
    <property type="entry name" value="DNA_pol_D_N"/>
</dbReference>
<feature type="domain" description="DNA polymerase delta subunit OB-fold" evidence="4">
    <location>
        <begin position="26"/>
        <end position="155"/>
    </location>
</feature>
<dbReference type="Gene3D" id="2.40.50.430">
    <property type="match status" value="1"/>
</dbReference>
<dbReference type="eggNOG" id="KOG2732">
    <property type="taxonomic scope" value="Eukaryota"/>
</dbReference>